<evidence type="ECO:0000313" key="1">
    <source>
        <dbReference type="EMBL" id="MBP2033689.1"/>
    </source>
</evidence>
<reference evidence="1 2" key="1">
    <citation type="submission" date="2021-03" db="EMBL/GenBank/DDBJ databases">
        <title>Genomic Encyclopedia of Type Strains, Phase IV (KMG-IV): sequencing the most valuable type-strain genomes for metagenomic binning, comparative biology and taxonomic classification.</title>
        <authorList>
            <person name="Goeker M."/>
        </authorList>
    </citation>
    <scope>NUCLEOTIDE SEQUENCE [LARGE SCALE GENOMIC DNA]</scope>
    <source>
        <strain evidence="1 2">DSM 28783</strain>
    </source>
</reference>
<dbReference type="EMBL" id="JAGGLM010000019">
    <property type="protein sequence ID" value="MBP2033689.1"/>
    <property type="molecule type" value="Genomic_DNA"/>
</dbReference>
<keyword evidence="2" id="KW-1185">Reference proteome</keyword>
<accession>A0ABS4KUF5</accession>
<organism evidence="1 2">
    <name type="scientific">Clostridium algifaecis</name>
    <dbReference type="NCBI Taxonomy" id="1472040"/>
    <lineage>
        <taxon>Bacteria</taxon>
        <taxon>Bacillati</taxon>
        <taxon>Bacillota</taxon>
        <taxon>Clostridia</taxon>
        <taxon>Eubacteriales</taxon>
        <taxon>Clostridiaceae</taxon>
        <taxon>Clostridium</taxon>
    </lineage>
</organism>
<dbReference type="RefSeq" id="WP_209702950.1">
    <property type="nucleotide sequence ID" value="NZ_JAGGLM010000019.1"/>
</dbReference>
<evidence type="ECO:0000313" key="2">
    <source>
        <dbReference type="Proteomes" id="UP001519307"/>
    </source>
</evidence>
<comment type="caution">
    <text evidence="1">The sequence shown here is derived from an EMBL/GenBank/DDBJ whole genome shotgun (WGS) entry which is preliminary data.</text>
</comment>
<proteinExistence type="predicted"/>
<sequence>MITKHKSAIKNIKNFIISSINYFNKFFKQKKIIDNMYSSIIKDKTAQINKLKIDLKAVNQKNTEIVHKISTIKNSIDKKNKLIKSIQDLTSRRIN</sequence>
<dbReference type="Proteomes" id="UP001519307">
    <property type="component" value="Unassembled WGS sequence"/>
</dbReference>
<gene>
    <name evidence="1" type="ORF">J2Z42_002396</name>
</gene>
<name>A0ABS4KUF5_9CLOT</name>
<protein>
    <submittedName>
        <fullName evidence="1">Uncharacterized protein</fullName>
    </submittedName>
</protein>